<dbReference type="Proteomes" id="UP000320085">
    <property type="component" value="Unassembled WGS sequence"/>
</dbReference>
<gene>
    <name evidence="3" type="ORF">FHX52_4288</name>
</gene>
<dbReference type="SUPFAM" id="SSF52266">
    <property type="entry name" value="SGNH hydrolase"/>
    <property type="match status" value="1"/>
</dbReference>
<dbReference type="InterPro" id="IPR013830">
    <property type="entry name" value="SGNH_hydro"/>
</dbReference>
<dbReference type="AlphaFoldDB" id="A0A543PLX2"/>
<feature type="domain" description="SGNH hydrolase-type esterase" evidence="2">
    <location>
        <begin position="43"/>
        <end position="299"/>
    </location>
</feature>
<keyword evidence="1" id="KW-0732">Signal</keyword>
<accession>A0A543PLX2</accession>
<keyword evidence="3" id="KW-0378">Hydrolase</keyword>
<dbReference type="RefSeq" id="WP_141824337.1">
    <property type="nucleotide sequence ID" value="NZ_BAAAQC010000009.1"/>
</dbReference>
<protein>
    <submittedName>
        <fullName evidence="3">GDSL-like lipase/acylhydrolase family protein</fullName>
    </submittedName>
</protein>
<dbReference type="Gene3D" id="3.40.50.1110">
    <property type="entry name" value="SGNH hydrolase"/>
    <property type="match status" value="1"/>
</dbReference>
<name>A0A543PLX2_9MICO</name>
<dbReference type="GO" id="GO:0016787">
    <property type="term" value="F:hydrolase activity"/>
    <property type="evidence" value="ECO:0007669"/>
    <property type="project" value="UniProtKB-KW"/>
</dbReference>
<sequence length="311" mass="32141">MSRWSRMVAPLAVALLAVVGGGAAASASSPDTNPPPGLPMYLALGDSIANGQQSAPLVKDYWTTVAGWRANGYVAQFRTDLVRDLNCLPARSDNARQGCRQLQLVNLARSGVPPMDGQPGKPGVTTQIVIDEQLPTATATLQARNHDANPRNDVEVVTIDVGGNDIFGPITSACLGESTAGCQAAVLGAFQAFAANYATILHELREAAGPDTVIITMTYYNPLPYCYIGANPAAGPFGDWVLEGGTLPGVGTLPTGLNDIIGAISQQNGARVADTFGKLGAGDFVGGADCLHPNLSGHTKIAAVLDQAFTS</sequence>
<reference evidence="3 4" key="1">
    <citation type="submission" date="2019-06" db="EMBL/GenBank/DDBJ databases">
        <title>Sequencing the genomes of 1000 actinobacteria strains.</title>
        <authorList>
            <person name="Klenk H.-P."/>
        </authorList>
    </citation>
    <scope>NUCLEOTIDE SEQUENCE [LARGE SCALE GENOMIC DNA]</scope>
    <source>
        <strain evidence="3 4">DSM 21776</strain>
    </source>
</reference>
<dbReference type="Pfam" id="PF13472">
    <property type="entry name" value="Lipase_GDSL_2"/>
    <property type="match status" value="1"/>
</dbReference>
<dbReference type="OrthoDB" id="5180393at2"/>
<dbReference type="EMBL" id="VFQF01000003">
    <property type="protein sequence ID" value="TQN45059.1"/>
    <property type="molecule type" value="Genomic_DNA"/>
</dbReference>
<evidence type="ECO:0000256" key="1">
    <source>
        <dbReference type="SAM" id="SignalP"/>
    </source>
</evidence>
<comment type="caution">
    <text evidence="3">The sequence shown here is derived from an EMBL/GenBank/DDBJ whole genome shotgun (WGS) entry which is preliminary data.</text>
</comment>
<proteinExistence type="predicted"/>
<feature type="chain" id="PRO_5022197235" evidence="1">
    <location>
        <begin position="26"/>
        <end position="311"/>
    </location>
</feature>
<evidence type="ECO:0000313" key="3">
    <source>
        <dbReference type="EMBL" id="TQN45059.1"/>
    </source>
</evidence>
<evidence type="ECO:0000259" key="2">
    <source>
        <dbReference type="Pfam" id="PF13472"/>
    </source>
</evidence>
<feature type="signal peptide" evidence="1">
    <location>
        <begin position="1"/>
        <end position="25"/>
    </location>
</feature>
<evidence type="ECO:0000313" key="4">
    <source>
        <dbReference type="Proteomes" id="UP000320085"/>
    </source>
</evidence>
<organism evidence="3 4">
    <name type="scientific">Humibacillus xanthopallidus</name>
    <dbReference type="NCBI Taxonomy" id="412689"/>
    <lineage>
        <taxon>Bacteria</taxon>
        <taxon>Bacillati</taxon>
        <taxon>Actinomycetota</taxon>
        <taxon>Actinomycetes</taxon>
        <taxon>Micrococcales</taxon>
        <taxon>Intrasporangiaceae</taxon>
        <taxon>Humibacillus</taxon>
    </lineage>
</organism>
<dbReference type="InterPro" id="IPR036514">
    <property type="entry name" value="SGNH_hydro_sf"/>
</dbReference>